<accession>A0A0G4IZM1</accession>
<dbReference type="InterPro" id="IPR014729">
    <property type="entry name" value="Rossmann-like_a/b/a_fold"/>
</dbReference>
<evidence type="ECO:0000313" key="15">
    <source>
        <dbReference type="Proteomes" id="UP000290189"/>
    </source>
</evidence>
<sequence>MLLAHTQRRFAHQSFKATIFLPRANPVDINAREPETSSSLYDWQFRQAQRPLFTLHDGPPFANGDLHMGHFLNKTLKDVIVRHKIMSGYRVDYRPGWDCHGLPIEAKVKSTIDSTDAPAIRDACQNLASKVVGWHRISMEAWGLIADYKKFYTTMSPSFEASQLEVFSRLVERGLITRHFRPVYWSPSSRTALADAELVYQDSHVSKSAYIAFPVAGSDYPDTSIMIWTTTPWTIPANVAIAYSPDIMYFQVEDDERRRYIVAAALLDTVSQTIGRPLTIIGGPIDVSKLQAVHPMDSRIVPLIESSGVTEKAGTGLVHTAPGHGFDDYANATLNHNLPIVCHVDGNGCFDQNADPRLVGKSVFDDGLDAVLDILSSSGHLVHTHDYVHSYPYDWRSGKPVIIRATPQWFCNIDGVVRDTALASLKKVHGAERLRGMINARKDWCISRQRFWGLPIPVFYDRGSGEPLLSPHVIDHVRNLFARHGSDCWWTLPARDLLPPEYDADTYVRGDETMDVWFDSGSSWAAVLGMSGQSDLVVEGSDQHRGWFQSSALTSAACGRPKAPYRAIMTHGFVLDEQSRKMSKSLGNVVAPHDVIGKWGLNSSRMWVCSADVTSDVIFSERNLDKAQETLRRAANTLRFMIGCLKDNDLRLVMHNEMHCIDLYAMHNLQKFIEEATAGYATMDYANVIAGLNKFLGSFMSSVYIHTVRDRLYCDARDSSSRRATQTVLLHTLDAVSKVLAPLAPGVADALYAQMTERVRALIDRSGIEGDKPPSMLAMGWVKPDRIWIDAELEREWACLLRVRAAFNKMMESLRDRRVVTNALSCKVAIGCGQRSLLRKFLEGPLGGAERLADAFGVSQAEIGGINVVKSPDTVMEETHLLRDVDVDRELPVHIVITVAPAMQCQRCWKYTVEPERAMPVCVRCQDALAADWPDVHQRMNPEGANWITTPDLYEAARARNADENVNERQ</sequence>
<dbReference type="InterPro" id="IPR013155">
    <property type="entry name" value="M/V/L/I-tRNA-synth_anticd-bd"/>
</dbReference>
<dbReference type="PANTHER" id="PTHR42765:SF1">
    <property type="entry name" value="ISOLEUCINE--TRNA LIGASE, MITOCHONDRIAL"/>
    <property type="match status" value="1"/>
</dbReference>
<dbReference type="GO" id="GO:0000049">
    <property type="term" value="F:tRNA binding"/>
    <property type="evidence" value="ECO:0007669"/>
    <property type="project" value="InterPro"/>
</dbReference>
<evidence type="ECO:0000256" key="3">
    <source>
        <dbReference type="ARBA" id="ARBA00022598"/>
    </source>
</evidence>
<keyword evidence="7 9" id="KW-0030">Aminoacyl-tRNA synthetase</keyword>
<dbReference type="GO" id="GO:0005524">
    <property type="term" value="F:ATP binding"/>
    <property type="evidence" value="ECO:0007669"/>
    <property type="project" value="UniProtKB-KW"/>
</dbReference>
<dbReference type="CDD" id="cd07960">
    <property type="entry name" value="Anticodon_Ia_Ile_BEm"/>
    <property type="match status" value="1"/>
</dbReference>
<dbReference type="SUPFAM" id="SSF50677">
    <property type="entry name" value="ValRS/IleRS/LeuRS editing domain"/>
    <property type="match status" value="1"/>
</dbReference>
<dbReference type="Proteomes" id="UP000039324">
    <property type="component" value="Unassembled WGS sequence"/>
</dbReference>
<dbReference type="SUPFAM" id="SSF52374">
    <property type="entry name" value="Nucleotidylyl transferase"/>
    <property type="match status" value="1"/>
</dbReference>
<evidence type="ECO:0000256" key="5">
    <source>
        <dbReference type="ARBA" id="ARBA00022840"/>
    </source>
</evidence>
<evidence type="ECO:0000256" key="9">
    <source>
        <dbReference type="RuleBase" id="RU363035"/>
    </source>
</evidence>
<dbReference type="PROSITE" id="PS00178">
    <property type="entry name" value="AA_TRNA_LIGASE_I"/>
    <property type="match status" value="1"/>
</dbReference>
<dbReference type="Pfam" id="PF08264">
    <property type="entry name" value="Anticodon_1"/>
    <property type="match status" value="1"/>
</dbReference>
<dbReference type="EMBL" id="CDSF01000101">
    <property type="protein sequence ID" value="CEP00579.1"/>
    <property type="molecule type" value="Genomic_DNA"/>
</dbReference>
<dbReference type="GO" id="GO:0004822">
    <property type="term" value="F:isoleucine-tRNA ligase activity"/>
    <property type="evidence" value="ECO:0007669"/>
    <property type="project" value="UniProtKB-EC"/>
</dbReference>
<comment type="similarity">
    <text evidence="1 9">Belongs to the class-I aminoacyl-tRNA synthetase family.</text>
</comment>
<evidence type="ECO:0000313" key="14">
    <source>
        <dbReference type="Proteomes" id="UP000039324"/>
    </source>
</evidence>
<keyword evidence="4 9" id="KW-0547">Nucleotide-binding</keyword>
<dbReference type="InterPro" id="IPR001412">
    <property type="entry name" value="aa-tRNA-synth_I_CS"/>
</dbReference>
<dbReference type="EMBL" id="OVEO01000002">
    <property type="protein sequence ID" value="SPQ93927.1"/>
    <property type="molecule type" value="Genomic_DNA"/>
</dbReference>
<dbReference type="PANTHER" id="PTHR42765">
    <property type="entry name" value="SOLEUCYL-TRNA SYNTHETASE"/>
    <property type="match status" value="1"/>
</dbReference>
<keyword evidence="3 9" id="KW-0436">Ligase</keyword>
<feature type="domain" description="Methionyl/Valyl/Leucyl/Isoleucyl-tRNA synthetase anticodon-binding" evidence="11">
    <location>
        <begin position="662"/>
        <end position="829"/>
    </location>
</feature>
<dbReference type="GO" id="GO:0002161">
    <property type="term" value="F:aminoacyl-tRNA deacylase activity"/>
    <property type="evidence" value="ECO:0007669"/>
    <property type="project" value="InterPro"/>
</dbReference>
<geneLocation type="mitochondrion" evidence="13"/>
<evidence type="ECO:0000256" key="2">
    <source>
        <dbReference type="ARBA" id="ARBA00013165"/>
    </source>
</evidence>
<dbReference type="Gene3D" id="1.10.730.20">
    <property type="match status" value="1"/>
</dbReference>
<dbReference type="InterPro" id="IPR002301">
    <property type="entry name" value="Ile-tRNA-ligase"/>
</dbReference>
<dbReference type="InterPro" id="IPR033708">
    <property type="entry name" value="Anticodon_Ile_BEm"/>
</dbReference>
<organism evidence="12 14">
    <name type="scientific">Plasmodiophora brassicae</name>
    <name type="common">Clubroot disease agent</name>
    <dbReference type="NCBI Taxonomy" id="37360"/>
    <lineage>
        <taxon>Eukaryota</taxon>
        <taxon>Sar</taxon>
        <taxon>Rhizaria</taxon>
        <taxon>Endomyxa</taxon>
        <taxon>Phytomyxea</taxon>
        <taxon>Plasmodiophorida</taxon>
        <taxon>Plasmodiophoridae</taxon>
        <taxon>Plasmodiophora</taxon>
    </lineage>
</organism>
<keyword evidence="13" id="KW-0496">Mitochondrion</keyword>
<dbReference type="GO" id="GO:0005739">
    <property type="term" value="C:mitochondrion"/>
    <property type="evidence" value="ECO:0007669"/>
    <property type="project" value="TreeGrafter"/>
</dbReference>
<proteinExistence type="inferred from homology"/>
<evidence type="ECO:0000313" key="13">
    <source>
        <dbReference type="EMBL" id="SPQ93927.1"/>
    </source>
</evidence>
<evidence type="ECO:0000259" key="11">
    <source>
        <dbReference type="Pfam" id="PF08264"/>
    </source>
</evidence>
<reference evidence="12 14" key="1">
    <citation type="submission" date="2015-02" db="EMBL/GenBank/DDBJ databases">
        <authorList>
            <person name="Chooi Y.-H."/>
        </authorList>
    </citation>
    <scope>NUCLEOTIDE SEQUENCE [LARGE SCALE GENOMIC DNA]</scope>
    <source>
        <strain evidence="12">E3</strain>
    </source>
</reference>
<keyword evidence="6 9" id="KW-0648">Protein biosynthesis</keyword>
<dbReference type="InterPro" id="IPR050081">
    <property type="entry name" value="Ile-tRNA_ligase"/>
</dbReference>
<dbReference type="Pfam" id="PF00133">
    <property type="entry name" value="tRNA-synt_1"/>
    <property type="match status" value="1"/>
</dbReference>
<dbReference type="Gene3D" id="3.90.740.10">
    <property type="entry name" value="Valyl/Leucyl/Isoleucyl-tRNA synthetase, editing domain"/>
    <property type="match status" value="1"/>
</dbReference>
<dbReference type="GO" id="GO:0032543">
    <property type="term" value="P:mitochondrial translation"/>
    <property type="evidence" value="ECO:0007669"/>
    <property type="project" value="TreeGrafter"/>
</dbReference>
<dbReference type="PRINTS" id="PR00984">
    <property type="entry name" value="TRNASYNTHILE"/>
</dbReference>
<evidence type="ECO:0000256" key="7">
    <source>
        <dbReference type="ARBA" id="ARBA00023146"/>
    </source>
</evidence>
<keyword evidence="5 9" id="KW-0067">ATP-binding</keyword>
<dbReference type="GO" id="GO:0006428">
    <property type="term" value="P:isoleucyl-tRNA aminoacylation"/>
    <property type="evidence" value="ECO:0007669"/>
    <property type="project" value="InterPro"/>
</dbReference>
<dbReference type="NCBIfam" id="TIGR00392">
    <property type="entry name" value="ileS"/>
    <property type="match status" value="1"/>
</dbReference>
<dbReference type="AlphaFoldDB" id="A0A0G4IZM1"/>
<evidence type="ECO:0000256" key="8">
    <source>
        <dbReference type="ARBA" id="ARBA00032665"/>
    </source>
</evidence>
<dbReference type="InterPro" id="IPR002300">
    <property type="entry name" value="aa-tRNA-synth_Ia"/>
</dbReference>
<dbReference type="EC" id="6.1.1.5" evidence="2"/>
<evidence type="ECO:0000259" key="10">
    <source>
        <dbReference type="Pfam" id="PF00133"/>
    </source>
</evidence>
<evidence type="ECO:0000256" key="6">
    <source>
        <dbReference type="ARBA" id="ARBA00022917"/>
    </source>
</evidence>
<dbReference type="STRING" id="37360.A0A0G4IZM1"/>
<evidence type="ECO:0000313" key="12">
    <source>
        <dbReference type="EMBL" id="CEP00579.1"/>
    </source>
</evidence>
<reference evidence="13 15" key="2">
    <citation type="submission" date="2018-03" db="EMBL/GenBank/DDBJ databases">
        <authorList>
            <person name="Fogelqvist J."/>
        </authorList>
    </citation>
    <scope>NUCLEOTIDE SEQUENCE [LARGE SCALE GENOMIC DNA]</scope>
</reference>
<keyword evidence="14" id="KW-1185">Reference proteome</keyword>
<evidence type="ECO:0000256" key="1">
    <source>
        <dbReference type="ARBA" id="ARBA00005594"/>
    </source>
</evidence>
<dbReference type="Gene3D" id="1.10.10.830">
    <property type="entry name" value="Ile-tRNA synthetase CP2 domain-like"/>
    <property type="match status" value="1"/>
</dbReference>
<protein>
    <recommendedName>
        <fullName evidence="2">isoleucine--tRNA ligase</fullName>
        <ecNumber evidence="2">6.1.1.5</ecNumber>
    </recommendedName>
    <alternativeName>
        <fullName evidence="8">Isoleucyl-tRNA synthetase</fullName>
    </alternativeName>
</protein>
<dbReference type="Proteomes" id="UP000290189">
    <property type="component" value="Unassembled WGS sequence"/>
</dbReference>
<gene>
    <name evidence="12" type="ORF">PBRA_001633</name>
    <name evidence="13" type="ORF">PLBR_LOCUS1142</name>
</gene>
<dbReference type="InterPro" id="IPR009080">
    <property type="entry name" value="tRNAsynth_Ia_anticodon-bd"/>
</dbReference>
<dbReference type="SUPFAM" id="SSF47323">
    <property type="entry name" value="Anticodon-binding domain of a subclass of class I aminoacyl-tRNA synthetases"/>
    <property type="match status" value="1"/>
</dbReference>
<dbReference type="Gene3D" id="3.40.50.620">
    <property type="entry name" value="HUPs"/>
    <property type="match status" value="2"/>
</dbReference>
<feature type="domain" description="Aminoacyl-tRNA synthetase class Ia" evidence="10">
    <location>
        <begin position="47"/>
        <end position="619"/>
    </location>
</feature>
<dbReference type="OrthoDB" id="10264412at2759"/>
<evidence type="ECO:0000256" key="4">
    <source>
        <dbReference type="ARBA" id="ARBA00022741"/>
    </source>
</evidence>
<dbReference type="InterPro" id="IPR009008">
    <property type="entry name" value="Val/Leu/Ile-tRNA-synth_edit"/>
</dbReference>
<name>A0A0G4IZM1_PLABS</name>
<dbReference type="OMA" id="HCWRCKT"/>